<evidence type="ECO:0000313" key="7">
    <source>
        <dbReference type="EMBL" id="HFH28138.1"/>
    </source>
</evidence>
<evidence type="ECO:0000256" key="5">
    <source>
        <dbReference type="RuleBase" id="RU363032"/>
    </source>
</evidence>
<proteinExistence type="inferred from homology"/>
<dbReference type="Gene3D" id="1.10.3720.10">
    <property type="entry name" value="MetI-like"/>
    <property type="match status" value="1"/>
</dbReference>
<dbReference type="InterPro" id="IPR000515">
    <property type="entry name" value="MetI-like"/>
</dbReference>
<feature type="transmembrane region" description="Helical" evidence="5">
    <location>
        <begin position="23"/>
        <end position="44"/>
    </location>
</feature>
<comment type="subcellular location">
    <subcellularLocation>
        <location evidence="1 5">Cell membrane</location>
        <topology evidence="1 5">Multi-pass membrane protein</topology>
    </subcellularLocation>
</comment>
<dbReference type="EMBL" id="DSVL01000039">
    <property type="protein sequence ID" value="HFH28138.1"/>
    <property type="molecule type" value="Genomic_DNA"/>
</dbReference>
<feature type="transmembrane region" description="Helical" evidence="5">
    <location>
        <begin position="86"/>
        <end position="107"/>
    </location>
</feature>
<sequence length="312" mass="35998">MKHHDKGKVEHTFLYKLKIQRQLVYMSAPLVLYVIIFAYVPLWGWTMAFQNFKPARTFFQQEWVGLKWFMFLFKDDNFLKVLRNTVAMSFINLAFGYIGAISLALILNEVKERFFKRTIQTISYLPHFLSWVIVSGLVSSMLSVEDGAINQILVSIGILKEPIMWLGEPKYFWWITGFTYLWKEIGWNSIIYLAAISGIDPTLYEVAEIDGCGRLRRMWYITLPGIKSTIMVLLIMSIGHILDAGFELQYLLRNGLIQDYADTIDIYVLTFGLNSGNYSLATAAGMFKNVVNIALIFLANFLAKRMGEERLI</sequence>
<organism evidence="7">
    <name type="scientific">Gracilinema caldarium</name>
    <dbReference type="NCBI Taxonomy" id="215591"/>
    <lineage>
        <taxon>Bacteria</taxon>
        <taxon>Pseudomonadati</taxon>
        <taxon>Spirochaetota</taxon>
        <taxon>Spirochaetia</taxon>
        <taxon>Spirochaetales</taxon>
        <taxon>Breznakiellaceae</taxon>
        <taxon>Gracilinema</taxon>
    </lineage>
</organism>
<dbReference type="Pfam" id="PF00528">
    <property type="entry name" value="BPD_transp_1"/>
    <property type="match status" value="1"/>
</dbReference>
<keyword evidence="2 5" id="KW-0812">Transmembrane</keyword>
<accession>A0A7C3I1V1</accession>
<name>A0A7C3I1V1_9SPIR</name>
<comment type="similarity">
    <text evidence="5">Belongs to the binding-protein-dependent transport system permease family.</text>
</comment>
<evidence type="ECO:0000256" key="3">
    <source>
        <dbReference type="ARBA" id="ARBA00022989"/>
    </source>
</evidence>
<gene>
    <name evidence="7" type="ORF">ENS59_01295</name>
</gene>
<dbReference type="GO" id="GO:0005886">
    <property type="term" value="C:plasma membrane"/>
    <property type="evidence" value="ECO:0007669"/>
    <property type="project" value="UniProtKB-SubCell"/>
</dbReference>
<dbReference type="PROSITE" id="PS50928">
    <property type="entry name" value="ABC_TM1"/>
    <property type="match status" value="1"/>
</dbReference>
<keyword evidence="5" id="KW-0813">Transport</keyword>
<keyword evidence="3 5" id="KW-1133">Transmembrane helix</keyword>
<dbReference type="CDD" id="cd06261">
    <property type="entry name" value="TM_PBP2"/>
    <property type="match status" value="1"/>
</dbReference>
<dbReference type="PANTHER" id="PTHR43496:SF1">
    <property type="entry name" value="POLYGALACTURONAN_RHAMNOGALACTURONAN TRANSPORT SYSTEM PERMEASE PROTEIN YTEP"/>
    <property type="match status" value="1"/>
</dbReference>
<evidence type="ECO:0000256" key="4">
    <source>
        <dbReference type="ARBA" id="ARBA00023136"/>
    </source>
</evidence>
<dbReference type="PANTHER" id="PTHR43496">
    <property type="entry name" value="PROTEIN LPLB"/>
    <property type="match status" value="1"/>
</dbReference>
<dbReference type="AlphaFoldDB" id="A0A7C3I1V1"/>
<feature type="transmembrane region" description="Helical" evidence="5">
    <location>
        <begin position="278"/>
        <end position="303"/>
    </location>
</feature>
<evidence type="ECO:0000256" key="1">
    <source>
        <dbReference type="ARBA" id="ARBA00004651"/>
    </source>
</evidence>
<feature type="transmembrane region" description="Helical" evidence="5">
    <location>
        <begin position="219"/>
        <end position="242"/>
    </location>
</feature>
<reference evidence="7" key="1">
    <citation type="journal article" date="2020" name="mSystems">
        <title>Genome- and Community-Level Interaction Insights into Carbon Utilization and Element Cycling Functions of Hydrothermarchaeota in Hydrothermal Sediment.</title>
        <authorList>
            <person name="Zhou Z."/>
            <person name="Liu Y."/>
            <person name="Xu W."/>
            <person name="Pan J."/>
            <person name="Luo Z.H."/>
            <person name="Li M."/>
        </authorList>
    </citation>
    <scope>NUCLEOTIDE SEQUENCE [LARGE SCALE GENOMIC DNA]</scope>
    <source>
        <strain evidence="7">SpSt-503</strain>
    </source>
</reference>
<evidence type="ECO:0000256" key="2">
    <source>
        <dbReference type="ARBA" id="ARBA00022692"/>
    </source>
</evidence>
<keyword evidence="4 5" id="KW-0472">Membrane</keyword>
<dbReference type="SUPFAM" id="SSF161098">
    <property type="entry name" value="MetI-like"/>
    <property type="match status" value="1"/>
</dbReference>
<comment type="caution">
    <text evidence="7">The sequence shown here is derived from an EMBL/GenBank/DDBJ whole genome shotgun (WGS) entry which is preliminary data.</text>
</comment>
<feature type="domain" description="ABC transmembrane type-1" evidence="6">
    <location>
        <begin position="82"/>
        <end position="299"/>
    </location>
</feature>
<dbReference type="InterPro" id="IPR035906">
    <property type="entry name" value="MetI-like_sf"/>
</dbReference>
<evidence type="ECO:0000259" key="6">
    <source>
        <dbReference type="PROSITE" id="PS50928"/>
    </source>
</evidence>
<protein>
    <submittedName>
        <fullName evidence="7">Sugar ABC transporter permease</fullName>
    </submittedName>
</protein>
<dbReference type="GO" id="GO:0055085">
    <property type="term" value="P:transmembrane transport"/>
    <property type="evidence" value="ECO:0007669"/>
    <property type="project" value="InterPro"/>
</dbReference>